<reference evidence="2" key="1">
    <citation type="submission" date="2022-11" db="UniProtKB">
        <authorList>
            <consortium name="WormBaseParasite"/>
        </authorList>
    </citation>
    <scope>IDENTIFICATION</scope>
</reference>
<dbReference type="AlphaFoldDB" id="A0A914WF84"/>
<evidence type="ECO:0000313" key="1">
    <source>
        <dbReference type="Proteomes" id="UP000887566"/>
    </source>
</evidence>
<dbReference type="WBParaSite" id="PSAMB.scaffold3744size17042.g22395.t1">
    <property type="protein sequence ID" value="PSAMB.scaffold3744size17042.g22395.t1"/>
    <property type="gene ID" value="PSAMB.scaffold3744size17042.g22395"/>
</dbReference>
<keyword evidence="1" id="KW-1185">Reference proteome</keyword>
<dbReference type="Proteomes" id="UP000887566">
    <property type="component" value="Unplaced"/>
</dbReference>
<proteinExistence type="predicted"/>
<name>A0A914WF84_9BILA</name>
<organism evidence="1 2">
    <name type="scientific">Plectus sambesii</name>
    <dbReference type="NCBI Taxonomy" id="2011161"/>
    <lineage>
        <taxon>Eukaryota</taxon>
        <taxon>Metazoa</taxon>
        <taxon>Ecdysozoa</taxon>
        <taxon>Nematoda</taxon>
        <taxon>Chromadorea</taxon>
        <taxon>Plectida</taxon>
        <taxon>Plectina</taxon>
        <taxon>Plectoidea</taxon>
        <taxon>Plectidae</taxon>
        <taxon>Plectus</taxon>
    </lineage>
</organism>
<protein>
    <submittedName>
        <fullName evidence="2">Uncharacterized protein</fullName>
    </submittedName>
</protein>
<evidence type="ECO:0000313" key="2">
    <source>
        <dbReference type="WBParaSite" id="PSAMB.scaffold3744size17042.g22395.t1"/>
    </source>
</evidence>
<accession>A0A914WF84</accession>
<sequence length="147" mass="15422">MLVDGRGVVGRSVGCINLMTKWRRPPVLTNSDDGGDASGLSGRLSSGAHPLAPSPLWNVAPLSVSIENSRPRRAPNVPCAISIRNLLVRSVAECALMCVRGAIVGCGFADDLGLLLRIAVARGRQRRQARPRPPSTAISAAPALLIV</sequence>